<dbReference type="EMBL" id="BARS01030928">
    <property type="protein sequence ID" value="GAG26950.1"/>
    <property type="molecule type" value="Genomic_DNA"/>
</dbReference>
<feature type="non-terminal residue" evidence="1">
    <location>
        <position position="45"/>
    </location>
</feature>
<comment type="caution">
    <text evidence="1">The sequence shown here is derived from an EMBL/GenBank/DDBJ whole genome shotgun (WGS) entry which is preliminary data.</text>
</comment>
<sequence length="45" mass="5279">MYLINPCNPLVSLTHVKENRWNHYRVWKPLGLTTLAALTPSEWKS</sequence>
<name>X0W8M3_9ZZZZ</name>
<accession>X0W8M3</accession>
<proteinExistence type="predicted"/>
<dbReference type="AlphaFoldDB" id="X0W8M3"/>
<organism evidence="1">
    <name type="scientific">marine sediment metagenome</name>
    <dbReference type="NCBI Taxonomy" id="412755"/>
    <lineage>
        <taxon>unclassified sequences</taxon>
        <taxon>metagenomes</taxon>
        <taxon>ecological metagenomes</taxon>
    </lineage>
</organism>
<gene>
    <name evidence="1" type="ORF">S01H1_48172</name>
</gene>
<protein>
    <submittedName>
        <fullName evidence="1">Uncharacterized protein</fullName>
    </submittedName>
</protein>
<reference evidence="1" key="1">
    <citation type="journal article" date="2014" name="Front. Microbiol.">
        <title>High frequency of phylogenetically diverse reductive dehalogenase-homologous genes in deep subseafloor sedimentary metagenomes.</title>
        <authorList>
            <person name="Kawai M."/>
            <person name="Futagami T."/>
            <person name="Toyoda A."/>
            <person name="Takaki Y."/>
            <person name="Nishi S."/>
            <person name="Hori S."/>
            <person name="Arai W."/>
            <person name="Tsubouchi T."/>
            <person name="Morono Y."/>
            <person name="Uchiyama I."/>
            <person name="Ito T."/>
            <person name="Fujiyama A."/>
            <person name="Inagaki F."/>
            <person name="Takami H."/>
        </authorList>
    </citation>
    <scope>NUCLEOTIDE SEQUENCE</scope>
    <source>
        <strain evidence="1">Expedition CK06-06</strain>
    </source>
</reference>
<evidence type="ECO:0000313" key="1">
    <source>
        <dbReference type="EMBL" id="GAG26950.1"/>
    </source>
</evidence>